<dbReference type="PATRIC" id="fig|86416.3.peg.2897"/>
<reference evidence="1 2" key="1">
    <citation type="submission" date="2012-01" db="EMBL/GenBank/DDBJ databases">
        <title>Complete sequence of chromosome of Clostridium pasteurianum BC1.</title>
        <authorList>
            <consortium name="US DOE Joint Genome Institute"/>
            <person name="Lucas S."/>
            <person name="Han J."/>
            <person name="Lapidus A."/>
            <person name="Cheng J.-F."/>
            <person name="Goodwin L."/>
            <person name="Pitluck S."/>
            <person name="Peters L."/>
            <person name="Mikhailova N."/>
            <person name="Teshima H."/>
            <person name="Detter J.C."/>
            <person name="Han C."/>
            <person name="Tapia R."/>
            <person name="Land M."/>
            <person name="Hauser L."/>
            <person name="Kyrpides N."/>
            <person name="Ivanova N."/>
            <person name="Pagani I."/>
            <person name="Dunn J."/>
            <person name="Taghavi S."/>
            <person name="Francis A."/>
            <person name="van der Lelie D."/>
            <person name="Woyke T."/>
        </authorList>
    </citation>
    <scope>NUCLEOTIDE SEQUENCE [LARGE SCALE GENOMIC DNA]</scope>
    <source>
        <strain evidence="1 2">BC1</strain>
    </source>
</reference>
<dbReference type="HOGENOM" id="CLU_1882103_0_0_9"/>
<organism evidence="1 2">
    <name type="scientific">Clostridium pasteurianum BC1</name>
    <dbReference type="NCBI Taxonomy" id="86416"/>
    <lineage>
        <taxon>Bacteria</taxon>
        <taxon>Bacillati</taxon>
        <taxon>Bacillota</taxon>
        <taxon>Clostridia</taxon>
        <taxon>Eubacteriales</taxon>
        <taxon>Clostridiaceae</taxon>
        <taxon>Clostridium</taxon>
    </lineage>
</organism>
<dbReference type="EMBL" id="CP003261">
    <property type="protein sequence ID" value="AGK97749.1"/>
    <property type="molecule type" value="Genomic_DNA"/>
</dbReference>
<dbReference type="RefSeq" id="WP_015616043.1">
    <property type="nucleotide sequence ID" value="NC_021182.1"/>
</dbReference>
<dbReference type="Proteomes" id="UP000013523">
    <property type="component" value="Chromosome"/>
</dbReference>
<evidence type="ECO:0000313" key="1">
    <source>
        <dbReference type="EMBL" id="AGK97749.1"/>
    </source>
</evidence>
<proteinExistence type="predicted"/>
<dbReference type="OrthoDB" id="1904661at2"/>
<keyword evidence="2" id="KW-1185">Reference proteome</keyword>
<evidence type="ECO:0000313" key="2">
    <source>
        <dbReference type="Proteomes" id="UP000013523"/>
    </source>
</evidence>
<dbReference type="KEGG" id="cpas:Clopa_2911"/>
<accession>R4KB46</accession>
<dbReference type="eggNOG" id="ENOG503193J">
    <property type="taxonomic scope" value="Bacteria"/>
</dbReference>
<sequence length="135" mass="15960">MGFKEKIQNYYTKSYMKKYGDRLTQVQGNVISVKVEEKSILWIFHRLLVTLIIKPDRSKNITRCTYKRNRWFKKPEFMTINQGNLLIVQGVKGAKGKENSETIEIMNIRNMTTKKDLVKIDGNTPKTVRQVKRYK</sequence>
<protein>
    <submittedName>
        <fullName evidence="1">Uncharacterized protein</fullName>
    </submittedName>
</protein>
<name>R4KB46_CLOPA</name>
<gene>
    <name evidence="1" type="ORF">Clopa_2911</name>
</gene>
<dbReference type="AlphaFoldDB" id="R4KB46"/>